<evidence type="ECO:0000256" key="1">
    <source>
        <dbReference type="SAM" id="Phobius"/>
    </source>
</evidence>
<dbReference type="EMBL" id="MFDO01000002">
    <property type="protein sequence ID" value="OGE65876.1"/>
    <property type="molecule type" value="Genomic_DNA"/>
</dbReference>
<reference evidence="2 3" key="1">
    <citation type="journal article" date="2016" name="Nat. Commun.">
        <title>Thousands of microbial genomes shed light on interconnected biogeochemical processes in an aquifer system.</title>
        <authorList>
            <person name="Anantharaman K."/>
            <person name="Brown C.T."/>
            <person name="Hug L.A."/>
            <person name="Sharon I."/>
            <person name="Castelle C.J."/>
            <person name="Probst A.J."/>
            <person name="Thomas B.C."/>
            <person name="Singh A."/>
            <person name="Wilkins M.J."/>
            <person name="Karaoz U."/>
            <person name="Brodie E.L."/>
            <person name="Williams K.H."/>
            <person name="Hubbard S.S."/>
            <person name="Banfield J.F."/>
        </authorList>
    </citation>
    <scope>NUCLEOTIDE SEQUENCE [LARGE SCALE GENOMIC DNA]</scope>
</reference>
<evidence type="ECO:0000313" key="3">
    <source>
        <dbReference type="Proteomes" id="UP000178017"/>
    </source>
</evidence>
<feature type="transmembrane region" description="Helical" evidence="1">
    <location>
        <begin position="57"/>
        <end position="74"/>
    </location>
</feature>
<name>A0A1F5MKG1_9BACT</name>
<accession>A0A1F5MKG1</accession>
<comment type="caution">
    <text evidence="2">The sequence shown here is derived from an EMBL/GenBank/DDBJ whole genome shotgun (WGS) entry which is preliminary data.</text>
</comment>
<organism evidence="2 3">
    <name type="scientific">Candidatus Daviesbacteria bacterium RIFCSPLOWO2_01_FULL_40_24</name>
    <dbReference type="NCBI Taxonomy" id="1797787"/>
    <lineage>
        <taxon>Bacteria</taxon>
        <taxon>Candidatus Daviesiibacteriota</taxon>
    </lineage>
</organism>
<feature type="transmembrane region" description="Helical" evidence="1">
    <location>
        <begin position="80"/>
        <end position="98"/>
    </location>
</feature>
<dbReference type="Proteomes" id="UP000178017">
    <property type="component" value="Unassembled WGS sequence"/>
</dbReference>
<keyword evidence="1" id="KW-0812">Transmembrane</keyword>
<evidence type="ECO:0008006" key="4">
    <source>
        <dbReference type="Google" id="ProtNLM"/>
    </source>
</evidence>
<dbReference type="AlphaFoldDB" id="A0A1F5MKG1"/>
<keyword evidence="1" id="KW-1133">Transmembrane helix</keyword>
<keyword evidence="1" id="KW-0472">Membrane</keyword>
<protein>
    <recommendedName>
        <fullName evidence="4">DUF5673 domain-containing protein</fullName>
    </recommendedName>
</protein>
<gene>
    <name evidence="2" type="ORF">A3B49_03735</name>
</gene>
<sequence length="199" mass="22873">MPKFFVKPILDPTHELPAHEALPPHEHQAEVDDSPDPVRTLLSWRAPSRPFRSKDKTYYTTIAIIVVLLILIALLIQEFILVGVLLAIAFVAYVLGFVSPDEIEYRVSTQGITIGDHFYFWDWLDSFWFSEKDGARVLNVLTHLRLPGMLLVVLGETDQEGVKRVVARYLPYHEIAPKTMMDKWATSLQKFFPLEAKRL</sequence>
<proteinExistence type="predicted"/>
<evidence type="ECO:0000313" key="2">
    <source>
        <dbReference type="EMBL" id="OGE65876.1"/>
    </source>
</evidence>